<gene>
    <name evidence="1" type="ORF">SAMN05444388_10299</name>
</gene>
<proteinExistence type="predicted"/>
<reference evidence="1 2" key="1">
    <citation type="submission" date="2016-11" db="EMBL/GenBank/DDBJ databases">
        <authorList>
            <person name="Jaros S."/>
            <person name="Januszkiewicz K."/>
            <person name="Wedrychowicz H."/>
        </authorList>
    </citation>
    <scope>NUCLEOTIDE SEQUENCE [LARGE SCALE GENOMIC DNA]</scope>
    <source>
        <strain evidence="1 2">DSM 6792</strain>
    </source>
</reference>
<name>A0A1M5IIK6_FLAJO</name>
<organism evidence="1 2">
    <name type="scientific">Flavobacterium johnsoniae</name>
    <name type="common">Cytophaga johnsonae</name>
    <dbReference type="NCBI Taxonomy" id="986"/>
    <lineage>
        <taxon>Bacteria</taxon>
        <taxon>Pseudomonadati</taxon>
        <taxon>Bacteroidota</taxon>
        <taxon>Flavobacteriia</taxon>
        <taxon>Flavobacteriales</taxon>
        <taxon>Flavobacteriaceae</taxon>
        <taxon>Flavobacterium</taxon>
    </lineage>
</organism>
<dbReference type="RefSeq" id="WP_073408407.1">
    <property type="nucleotide sequence ID" value="NZ_FQWH01000002.1"/>
</dbReference>
<dbReference type="AlphaFoldDB" id="A0A1M5IIK6"/>
<evidence type="ECO:0000313" key="2">
    <source>
        <dbReference type="Proteomes" id="UP000184112"/>
    </source>
</evidence>
<dbReference type="EMBL" id="FQWH01000002">
    <property type="protein sequence ID" value="SHG27603.1"/>
    <property type="molecule type" value="Genomic_DNA"/>
</dbReference>
<accession>A0A1M5IIK6</accession>
<protein>
    <submittedName>
        <fullName evidence="1">Uncharacterized protein</fullName>
    </submittedName>
</protein>
<evidence type="ECO:0000313" key="1">
    <source>
        <dbReference type="EMBL" id="SHG27603.1"/>
    </source>
</evidence>
<sequence>MTYREFVNTVNGFQKYEDIKSREQWSMTRKMMYAAVAPYADENFKETDFFKLPGEEEMLKKIAEKQLMIDLEKERISKEFFAKYDAKKAAMAKA</sequence>
<dbReference type="Proteomes" id="UP000184112">
    <property type="component" value="Unassembled WGS sequence"/>
</dbReference>